<dbReference type="Gene3D" id="1.25.40.10">
    <property type="entry name" value="Tetratricopeptide repeat domain"/>
    <property type="match status" value="1"/>
</dbReference>
<keyword evidence="3" id="KW-1185">Reference proteome</keyword>
<keyword evidence="1" id="KW-0472">Membrane</keyword>
<feature type="transmembrane region" description="Helical" evidence="1">
    <location>
        <begin position="6"/>
        <end position="22"/>
    </location>
</feature>
<keyword evidence="1" id="KW-0812">Transmembrane</keyword>
<accession>A0A841STX8</accession>
<organism evidence="2 3">
    <name type="scientific">Cohnella thailandensis</name>
    <dbReference type="NCBI Taxonomy" id="557557"/>
    <lineage>
        <taxon>Bacteria</taxon>
        <taxon>Bacillati</taxon>
        <taxon>Bacillota</taxon>
        <taxon>Bacilli</taxon>
        <taxon>Bacillales</taxon>
        <taxon>Paenibacillaceae</taxon>
        <taxon>Cohnella</taxon>
    </lineage>
</organism>
<dbReference type="Proteomes" id="UP000535838">
    <property type="component" value="Unassembled WGS sequence"/>
</dbReference>
<reference evidence="2 3" key="1">
    <citation type="submission" date="2020-08" db="EMBL/GenBank/DDBJ databases">
        <title>Cohnella phylogeny.</title>
        <authorList>
            <person name="Dunlap C."/>
        </authorList>
    </citation>
    <scope>NUCLEOTIDE SEQUENCE [LARGE SCALE GENOMIC DNA]</scope>
    <source>
        <strain evidence="2 3">DSM 25241</strain>
    </source>
</reference>
<dbReference type="SUPFAM" id="SSF48452">
    <property type="entry name" value="TPR-like"/>
    <property type="match status" value="1"/>
</dbReference>
<protein>
    <recommendedName>
        <fullName evidence="4">Tetratricopeptide repeat protein</fullName>
    </recommendedName>
</protein>
<sequence length="296" mass="34018">MVEAALLGYYAIAAMYLILRLRTTTGARLADATLVVGLPFVGLPLAVLRAIASRMKPVGTPDMAAEGEQEEYEQPLYDRINVNKEKNRVPLEEALRINDMQTRRRLMLDVLKEELNEEVIPLLELAASNEDTETSHYAVTAAMELKRKRMLDIQKHSVEFERDRSNLDAAEAYAESIRQYLASGFMDNRTQTAYRLTYAQLLGLLVDSEACSEEWLEKKILCEMELGNYEEALRCCRLYLEKYPDSEQAYIASLHLYYRLKQGDKFEETLHRLKSSRIRVSNEGLTIIRYWSNKGA</sequence>
<evidence type="ECO:0008006" key="4">
    <source>
        <dbReference type="Google" id="ProtNLM"/>
    </source>
</evidence>
<evidence type="ECO:0000256" key="1">
    <source>
        <dbReference type="SAM" id="Phobius"/>
    </source>
</evidence>
<proteinExistence type="predicted"/>
<gene>
    <name evidence="2" type="ORF">H7B67_11275</name>
</gene>
<name>A0A841STX8_9BACL</name>
<dbReference type="RefSeq" id="WP_185119920.1">
    <property type="nucleotide sequence ID" value="NZ_JACJVQ010000007.1"/>
</dbReference>
<feature type="transmembrane region" description="Helical" evidence="1">
    <location>
        <begin position="34"/>
        <end position="52"/>
    </location>
</feature>
<evidence type="ECO:0000313" key="3">
    <source>
        <dbReference type="Proteomes" id="UP000535838"/>
    </source>
</evidence>
<evidence type="ECO:0000313" key="2">
    <source>
        <dbReference type="EMBL" id="MBB6634692.1"/>
    </source>
</evidence>
<comment type="caution">
    <text evidence="2">The sequence shown here is derived from an EMBL/GenBank/DDBJ whole genome shotgun (WGS) entry which is preliminary data.</text>
</comment>
<keyword evidence="1" id="KW-1133">Transmembrane helix</keyword>
<dbReference type="AlphaFoldDB" id="A0A841STX8"/>
<dbReference type="EMBL" id="JACJVQ010000007">
    <property type="protein sequence ID" value="MBB6634692.1"/>
    <property type="molecule type" value="Genomic_DNA"/>
</dbReference>
<dbReference type="InterPro" id="IPR011990">
    <property type="entry name" value="TPR-like_helical_dom_sf"/>
</dbReference>